<sequence length="309" mass="32929">MSSSLCALEIQSGFDTTIHVLISLCVAASYIPQLIQIATNDQTGNAAISGWYIVLLTTSASAHLAARVNNHISSKAWRCIRGRELEGFNAFSAALVFVQPFIHWASAIILLAFYASYRTKVTPRGKSGDEDTSHTPSPSNPVLLAVVLTHAAILLPLACYSLQQYSTHGNENIFVASMNAINAATVLVTGMLTSLTAAIPQIRLMVVQSREDSRAQGSLSTLGLGLQVIAFTALAVSQGWRMRLPPPPPADIFPWSQPAVGSRGWWGHFLFERGLAAGWLALAVSQLLVMCVALGLGKGGGEGVGYLNL</sequence>
<comment type="caution">
    <text evidence="2">The sequence shown here is derived from an EMBL/GenBank/DDBJ whole genome shotgun (WGS) entry which is preliminary data.</text>
</comment>
<keyword evidence="1" id="KW-0472">Membrane</keyword>
<evidence type="ECO:0000313" key="3">
    <source>
        <dbReference type="Proteomes" id="UP001610335"/>
    </source>
</evidence>
<feature type="transmembrane region" description="Helical" evidence="1">
    <location>
        <begin position="219"/>
        <end position="236"/>
    </location>
</feature>
<feature type="transmembrane region" description="Helical" evidence="1">
    <location>
        <begin position="51"/>
        <end position="69"/>
    </location>
</feature>
<feature type="transmembrane region" description="Helical" evidence="1">
    <location>
        <begin position="90"/>
        <end position="115"/>
    </location>
</feature>
<keyword evidence="3" id="KW-1185">Reference proteome</keyword>
<evidence type="ECO:0000256" key="1">
    <source>
        <dbReference type="SAM" id="Phobius"/>
    </source>
</evidence>
<feature type="transmembrane region" description="Helical" evidence="1">
    <location>
        <begin position="12"/>
        <end position="31"/>
    </location>
</feature>
<accession>A0ABR4HBS3</accession>
<dbReference type="Proteomes" id="UP001610335">
    <property type="component" value="Unassembled WGS sequence"/>
</dbReference>
<feature type="transmembrane region" description="Helical" evidence="1">
    <location>
        <begin position="142"/>
        <end position="162"/>
    </location>
</feature>
<keyword evidence="1" id="KW-0812">Transmembrane</keyword>
<organism evidence="2 3">
    <name type="scientific">Aspergillus cavernicola</name>
    <dbReference type="NCBI Taxonomy" id="176166"/>
    <lineage>
        <taxon>Eukaryota</taxon>
        <taxon>Fungi</taxon>
        <taxon>Dikarya</taxon>
        <taxon>Ascomycota</taxon>
        <taxon>Pezizomycotina</taxon>
        <taxon>Eurotiomycetes</taxon>
        <taxon>Eurotiomycetidae</taxon>
        <taxon>Eurotiales</taxon>
        <taxon>Aspergillaceae</taxon>
        <taxon>Aspergillus</taxon>
        <taxon>Aspergillus subgen. Nidulantes</taxon>
    </lineage>
</organism>
<protein>
    <submittedName>
        <fullName evidence="2">Uncharacterized protein</fullName>
    </submittedName>
</protein>
<keyword evidence="1" id="KW-1133">Transmembrane helix</keyword>
<dbReference type="EMBL" id="JBFXLS010000159">
    <property type="protein sequence ID" value="KAL2812900.1"/>
    <property type="molecule type" value="Genomic_DNA"/>
</dbReference>
<proteinExistence type="predicted"/>
<gene>
    <name evidence="2" type="ORF">BDW59DRAFT_155059</name>
</gene>
<feature type="transmembrane region" description="Helical" evidence="1">
    <location>
        <begin position="174"/>
        <end position="199"/>
    </location>
</feature>
<evidence type="ECO:0000313" key="2">
    <source>
        <dbReference type="EMBL" id="KAL2812900.1"/>
    </source>
</evidence>
<reference evidence="2 3" key="1">
    <citation type="submission" date="2024-07" db="EMBL/GenBank/DDBJ databases">
        <title>Section-level genome sequencing and comparative genomics of Aspergillus sections Usti and Cavernicolus.</title>
        <authorList>
            <consortium name="Lawrence Berkeley National Laboratory"/>
            <person name="Nybo J.L."/>
            <person name="Vesth T.C."/>
            <person name="Theobald S."/>
            <person name="Frisvad J.C."/>
            <person name="Larsen T.O."/>
            <person name="Kjaerboelling I."/>
            <person name="Rothschild-Mancinelli K."/>
            <person name="Lyhne E.K."/>
            <person name="Kogle M.E."/>
            <person name="Barry K."/>
            <person name="Clum A."/>
            <person name="Na H."/>
            <person name="Ledsgaard L."/>
            <person name="Lin J."/>
            <person name="Lipzen A."/>
            <person name="Kuo A."/>
            <person name="Riley R."/>
            <person name="Mondo S."/>
            <person name="LaButti K."/>
            <person name="Haridas S."/>
            <person name="Pangalinan J."/>
            <person name="Salamov A.A."/>
            <person name="Simmons B.A."/>
            <person name="Magnuson J.K."/>
            <person name="Chen J."/>
            <person name="Drula E."/>
            <person name="Henrissat B."/>
            <person name="Wiebenga A."/>
            <person name="Lubbers R.J."/>
            <person name="Gomes A.C."/>
            <person name="Makela M.R."/>
            <person name="Stajich J."/>
            <person name="Grigoriev I.V."/>
            <person name="Mortensen U.H."/>
            <person name="De vries R.P."/>
            <person name="Baker S.E."/>
            <person name="Andersen M.R."/>
        </authorList>
    </citation>
    <scope>NUCLEOTIDE SEQUENCE [LARGE SCALE GENOMIC DNA]</scope>
    <source>
        <strain evidence="2 3">CBS 600.67</strain>
    </source>
</reference>
<feature type="transmembrane region" description="Helical" evidence="1">
    <location>
        <begin position="275"/>
        <end position="296"/>
    </location>
</feature>
<name>A0ABR4HBS3_9EURO</name>